<evidence type="ECO:0000259" key="3">
    <source>
        <dbReference type="Pfam" id="PF02719"/>
    </source>
</evidence>
<evidence type="ECO:0000256" key="1">
    <source>
        <dbReference type="ARBA" id="ARBA00007430"/>
    </source>
</evidence>
<comment type="caution">
    <text evidence="4">The sequence shown here is derived from an EMBL/GenBank/DDBJ whole genome shotgun (WGS) entry which is preliminary data.</text>
</comment>
<feature type="transmembrane region" description="Helical" evidence="2">
    <location>
        <begin position="118"/>
        <end position="136"/>
    </location>
</feature>
<dbReference type="InterPro" id="IPR036291">
    <property type="entry name" value="NAD(P)-bd_dom_sf"/>
</dbReference>
<dbReference type="InterPro" id="IPR051203">
    <property type="entry name" value="Polysaccharide_Synthase-Rel"/>
</dbReference>
<organism evidence="4 5">
    <name type="scientific">candidate division TA06 bacterium</name>
    <dbReference type="NCBI Taxonomy" id="2250710"/>
    <lineage>
        <taxon>Bacteria</taxon>
        <taxon>Bacteria division TA06</taxon>
    </lineage>
</organism>
<keyword evidence="2" id="KW-0472">Membrane</keyword>
<dbReference type="Gene3D" id="3.40.50.720">
    <property type="entry name" value="NAD(P)-binding Rossmann-like Domain"/>
    <property type="match status" value="2"/>
</dbReference>
<dbReference type="Pfam" id="PF13727">
    <property type="entry name" value="CoA_binding_3"/>
    <property type="match status" value="1"/>
</dbReference>
<comment type="similarity">
    <text evidence="1">Belongs to the polysaccharide synthase family.</text>
</comment>
<dbReference type="EMBL" id="QNBC01000011">
    <property type="protein sequence ID" value="RKX67753.1"/>
    <property type="molecule type" value="Genomic_DNA"/>
</dbReference>
<feature type="transmembrane region" description="Helical" evidence="2">
    <location>
        <begin position="50"/>
        <end position="73"/>
    </location>
</feature>
<name>A0A660SAR1_UNCT6</name>
<proteinExistence type="inferred from homology"/>
<gene>
    <name evidence="4" type="ORF">DRP44_01465</name>
</gene>
<dbReference type="PANTHER" id="PTHR43318:SF1">
    <property type="entry name" value="POLYSACCHARIDE BIOSYNTHESIS PROTEIN EPSC-RELATED"/>
    <property type="match status" value="1"/>
</dbReference>
<dbReference type="CDD" id="cd05237">
    <property type="entry name" value="UDP_invert_4-6DH_SDR_e"/>
    <property type="match status" value="1"/>
</dbReference>
<dbReference type="Proteomes" id="UP000282321">
    <property type="component" value="Unassembled WGS sequence"/>
</dbReference>
<evidence type="ECO:0000313" key="5">
    <source>
        <dbReference type="Proteomes" id="UP000282321"/>
    </source>
</evidence>
<dbReference type="InterPro" id="IPR003869">
    <property type="entry name" value="Polysac_CapD-like"/>
</dbReference>
<keyword evidence="2" id="KW-1133">Transmembrane helix</keyword>
<sequence>MENFKDLIMTKTASKRLLFFLFGDIVLLFVSAVLSLYIRFNFKVPFELKMFLWMFASLSVIVKIPILYLFRLYNISWRFVSLDEAIRLVTAISIGELSLFVILFILKSSGMIDFLPRSVVLIDFLLSLYFVGIFRLSKRLLRMMLRNKDVNNNRKKTIVVGAGSAGEQIIREMLRSDSEYFPVGIIDDDKSKLGTYIHGVKVIGDRHKLRKFIDLYGYDAVIIAIPTIAKKDLSEIVEIVRTSGIGDIKVLPSILDIVNDRVKISDIRPVKLEDLLGREEVKINMEGIRVMLEGKSVMVTGAGGSIGRELCRQIGKFKPLRMILFEIDETELFNVTNELKRLFPYIEIADVVGDVKNIEKVSRVMKKYHPDIIFHASAYKHVPAMEKHPDEAIDNNIVGTYNVAKSSVENGVKNFILISTDKAVNPTSVMGATKRFSEFIVNGFNAISDTKFISVRFGNVLGSRGSVIPIFEKQIEEGGPITITHPDMKRYFMLIPEACILVLEAGAIGEGGEVFVLDMGEPVRIEDVAKQMVKLSGLTPGEDIDIVYTGVRPGEKLFEELLTAEEGTDSTKHDKIYKAKQKDTPPLDTIEKYIEQLVACKDDRNKIDEIFKNIIPTYKKVTID</sequence>
<evidence type="ECO:0000256" key="2">
    <source>
        <dbReference type="SAM" id="Phobius"/>
    </source>
</evidence>
<dbReference type="AlphaFoldDB" id="A0A660SAR1"/>
<protein>
    <recommendedName>
        <fullName evidence="3">Polysaccharide biosynthesis protein CapD-like domain-containing protein</fullName>
    </recommendedName>
</protein>
<accession>A0A660SAR1</accession>
<feature type="domain" description="Polysaccharide biosynthesis protein CapD-like" evidence="3">
    <location>
        <begin position="297"/>
        <end position="580"/>
    </location>
</feature>
<dbReference type="Pfam" id="PF02719">
    <property type="entry name" value="Polysacc_synt_2"/>
    <property type="match status" value="1"/>
</dbReference>
<feature type="transmembrane region" description="Helical" evidence="2">
    <location>
        <begin position="17"/>
        <end position="38"/>
    </location>
</feature>
<evidence type="ECO:0000313" key="4">
    <source>
        <dbReference type="EMBL" id="RKX67753.1"/>
    </source>
</evidence>
<dbReference type="SUPFAM" id="SSF51735">
    <property type="entry name" value="NAD(P)-binding Rossmann-fold domains"/>
    <property type="match status" value="2"/>
</dbReference>
<reference evidence="4 5" key="1">
    <citation type="submission" date="2018-06" db="EMBL/GenBank/DDBJ databases">
        <title>Extensive metabolic versatility and redundancy in microbially diverse, dynamic hydrothermal sediments.</title>
        <authorList>
            <person name="Dombrowski N."/>
            <person name="Teske A."/>
            <person name="Baker B.J."/>
        </authorList>
    </citation>
    <scope>NUCLEOTIDE SEQUENCE [LARGE SCALE GENOMIC DNA]</scope>
    <source>
        <strain evidence="4">B35_G9</strain>
    </source>
</reference>
<dbReference type="PANTHER" id="PTHR43318">
    <property type="entry name" value="UDP-N-ACETYLGLUCOSAMINE 4,6-DEHYDRATASE"/>
    <property type="match status" value="1"/>
</dbReference>
<feature type="transmembrane region" description="Helical" evidence="2">
    <location>
        <begin position="85"/>
        <end position="106"/>
    </location>
</feature>
<keyword evidence="2" id="KW-0812">Transmembrane</keyword>